<proteinExistence type="predicted"/>
<organism evidence="1 2">
    <name type="scientific">Brassica carinata</name>
    <name type="common">Ethiopian mustard</name>
    <name type="synonym">Abyssinian cabbage</name>
    <dbReference type="NCBI Taxonomy" id="52824"/>
    <lineage>
        <taxon>Eukaryota</taxon>
        <taxon>Viridiplantae</taxon>
        <taxon>Streptophyta</taxon>
        <taxon>Embryophyta</taxon>
        <taxon>Tracheophyta</taxon>
        <taxon>Spermatophyta</taxon>
        <taxon>Magnoliopsida</taxon>
        <taxon>eudicotyledons</taxon>
        <taxon>Gunneridae</taxon>
        <taxon>Pentapetalae</taxon>
        <taxon>rosids</taxon>
        <taxon>malvids</taxon>
        <taxon>Brassicales</taxon>
        <taxon>Brassicaceae</taxon>
        <taxon>Brassiceae</taxon>
        <taxon>Brassica</taxon>
    </lineage>
</organism>
<dbReference type="Proteomes" id="UP000886595">
    <property type="component" value="Unassembled WGS sequence"/>
</dbReference>
<evidence type="ECO:0000313" key="1">
    <source>
        <dbReference type="EMBL" id="KAG2239702.1"/>
    </source>
</evidence>
<reference evidence="1 2" key="1">
    <citation type="submission" date="2020-02" db="EMBL/GenBank/DDBJ databases">
        <authorList>
            <person name="Ma Q."/>
            <person name="Huang Y."/>
            <person name="Song X."/>
            <person name="Pei D."/>
        </authorList>
    </citation>
    <scope>NUCLEOTIDE SEQUENCE [LARGE SCALE GENOMIC DNA]</scope>
    <source>
        <strain evidence="1">Sxm20200214</strain>
        <tissue evidence="1">Leaf</tissue>
    </source>
</reference>
<dbReference type="AlphaFoldDB" id="A0A8X7TFE8"/>
<comment type="caution">
    <text evidence="1">The sequence shown here is derived from an EMBL/GenBank/DDBJ whole genome shotgun (WGS) entry which is preliminary data.</text>
</comment>
<sequence length="94" mass="10936">MKQDAEIVDKCQVEDIPQPFCCCYLMQNSESHIMEMTSHRADAKTQWGLRLCMEFTMRLIRSEVLKLSSAHVILEKLEIFRNMGERIVQLGSTN</sequence>
<accession>A0A8X7TFE8</accession>
<keyword evidence="2" id="KW-1185">Reference proteome</keyword>
<gene>
    <name evidence="1" type="ORF">Bca52824_091541</name>
</gene>
<evidence type="ECO:0000313" key="2">
    <source>
        <dbReference type="Proteomes" id="UP000886595"/>
    </source>
</evidence>
<dbReference type="EMBL" id="JAAMPC010001593">
    <property type="protein sequence ID" value="KAG2239702.1"/>
    <property type="molecule type" value="Genomic_DNA"/>
</dbReference>
<name>A0A8X7TFE8_BRACI</name>
<protein>
    <submittedName>
        <fullName evidence="1">Uncharacterized protein</fullName>
    </submittedName>
</protein>